<keyword evidence="10 11" id="KW-0030">Aminoacyl-tRNA synthetase</keyword>
<dbReference type="GO" id="GO:0000049">
    <property type="term" value="F:tRNA binding"/>
    <property type="evidence" value="ECO:0007669"/>
    <property type="project" value="UniProtKB-KW"/>
</dbReference>
<evidence type="ECO:0000256" key="5">
    <source>
        <dbReference type="ARBA" id="ARBA00022741"/>
    </source>
</evidence>
<dbReference type="InterPro" id="IPR012947">
    <property type="entry name" value="tRNA_SAD"/>
</dbReference>
<dbReference type="Pfam" id="PF02272">
    <property type="entry name" value="DHHA1"/>
    <property type="match status" value="1"/>
</dbReference>
<dbReference type="InterPro" id="IPR018165">
    <property type="entry name" value="Ala-tRNA-synth_IIc_core"/>
</dbReference>
<dbReference type="Proteomes" id="UP000823405">
    <property type="component" value="Unassembled WGS sequence"/>
</dbReference>
<dbReference type="InterPro" id="IPR002318">
    <property type="entry name" value="Ala-tRNA-lgiase_IIc"/>
</dbReference>
<feature type="binding site" evidence="11">
    <location>
        <position position="827"/>
    </location>
    <ligand>
        <name>Zn(2+)</name>
        <dbReference type="ChEBI" id="CHEBI:29105"/>
    </ligand>
</feature>
<dbReference type="EMBL" id="JAAAIN010000011">
    <property type="protein sequence ID" value="KAG0323082.1"/>
    <property type="molecule type" value="Genomic_DNA"/>
</dbReference>
<keyword evidence="11" id="KW-0963">Cytoplasm</keyword>
<dbReference type="Pfam" id="PF07973">
    <property type="entry name" value="tRNA_SAD"/>
    <property type="match status" value="1"/>
</dbReference>
<comment type="subunit">
    <text evidence="11">Monomer.</text>
</comment>
<dbReference type="Gene3D" id="3.30.54.20">
    <property type="match status" value="1"/>
</dbReference>
<feature type="domain" description="Alanyl-transfer RNA synthetases family profile" evidence="13">
    <location>
        <begin position="146"/>
        <end position="866"/>
    </location>
</feature>
<dbReference type="HAMAP" id="MF_00036_B">
    <property type="entry name" value="Ala_tRNA_synth_B"/>
    <property type="match status" value="1"/>
</dbReference>
<keyword evidence="2 11" id="KW-0820">tRNA-binding</keyword>
<name>A0A9P6RPF9_9FUNG</name>
<comment type="domain">
    <text evidence="11">Consists of three domains; the N-terminal catalytic domain, the editing domain and the C-terminal C-Ala domain. The editing domain removes incorrectly charged amino acids, while the C-Ala domain, along with tRNA(Ala), serves as a bridge to cooperatively bring together the editing and aminoacylation centers thus stimulating deacylation of misacylated tRNAs.</text>
</comment>
<dbReference type="GO" id="GO:0045892">
    <property type="term" value="P:negative regulation of DNA-templated transcription"/>
    <property type="evidence" value="ECO:0007669"/>
    <property type="project" value="TreeGrafter"/>
</dbReference>
<protein>
    <recommendedName>
        <fullName evidence="11">Alanine--tRNA ligase</fullName>
        <ecNumber evidence="11">6.1.1.7</ecNumber>
    </recommendedName>
    <alternativeName>
        <fullName evidence="11">Alanyl-tRNA synthetase</fullName>
        <shortName evidence="11">AlaRS</shortName>
    </alternativeName>
</protein>
<dbReference type="SUPFAM" id="SSF50447">
    <property type="entry name" value="Translation proteins"/>
    <property type="match status" value="1"/>
</dbReference>
<evidence type="ECO:0000256" key="2">
    <source>
        <dbReference type="ARBA" id="ARBA00022555"/>
    </source>
</evidence>
<comment type="cofactor">
    <cofactor evidence="11">
        <name>Zn(2+)</name>
        <dbReference type="ChEBI" id="CHEBI:29105"/>
    </cofactor>
    <text evidence="11">Binds 1 zinc ion per subunit.</text>
</comment>
<keyword evidence="15" id="KW-1185">Reference proteome</keyword>
<evidence type="ECO:0000259" key="13">
    <source>
        <dbReference type="PROSITE" id="PS50860"/>
    </source>
</evidence>
<evidence type="ECO:0000256" key="10">
    <source>
        <dbReference type="ARBA" id="ARBA00023146"/>
    </source>
</evidence>
<dbReference type="InterPro" id="IPR050058">
    <property type="entry name" value="Ala-tRNA_ligase"/>
</dbReference>
<comment type="subcellular location">
    <subcellularLocation>
        <location evidence="11">Mitochondrion</location>
    </subcellularLocation>
    <subcellularLocation>
        <location evidence="11">Cytoplasm</location>
    </subcellularLocation>
</comment>
<comment type="catalytic activity">
    <reaction evidence="11">
        <text>tRNA(Ala) + L-alanine + ATP = L-alanyl-tRNA(Ala) + AMP + diphosphate</text>
        <dbReference type="Rhea" id="RHEA:12540"/>
        <dbReference type="Rhea" id="RHEA-COMP:9657"/>
        <dbReference type="Rhea" id="RHEA-COMP:9923"/>
        <dbReference type="ChEBI" id="CHEBI:30616"/>
        <dbReference type="ChEBI" id="CHEBI:33019"/>
        <dbReference type="ChEBI" id="CHEBI:57972"/>
        <dbReference type="ChEBI" id="CHEBI:78442"/>
        <dbReference type="ChEBI" id="CHEBI:78497"/>
        <dbReference type="ChEBI" id="CHEBI:456215"/>
        <dbReference type="EC" id="6.1.1.7"/>
    </reaction>
</comment>
<feature type="binding site" evidence="11">
    <location>
        <position position="823"/>
    </location>
    <ligand>
        <name>Zn(2+)</name>
        <dbReference type="ChEBI" id="CHEBI:29105"/>
    </ligand>
</feature>
<reference evidence="14" key="1">
    <citation type="journal article" date="2020" name="Fungal Divers.">
        <title>Resolving the Mortierellaceae phylogeny through synthesis of multi-gene phylogenetics and phylogenomics.</title>
        <authorList>
            <person name="Vandepol N."/>
            <person name="Liber J."/>
            <person name="Desiro A."/>
            <person name="Na H."/>
            <person name="Kennedy M."/>
            <person name="Barry K."/>
            <person name="Grigoriev I.V."/>
            <person name="Miller A.N."/>
            <person name="O'Donnell K."/>
            <person name="Stajich J.E."/>
            <person name="Bonito G."/>
        </authorList>
    </citation>
    <scope>NUCLEOTIDE SEQUENCE</scope>
    <source>
        <strain evidence="14">NVP60</strain>
    </source>
</reference>
<dbReference type="Pfam" id="PF09821">
    <property type="entry name" value="AAA_assoc_C"/>
    <property type="match status" value="1"/>
</dbReference>
<dbReference type="GO" id="GO:0005739">
    <property type="term" value="C:mitochondrion"/>
    <property type="evidence" value="ECO:0007669"/>
    <property type="project" value="UniProtKB-SubCell"/>
</dbReference>
<dbReference type="NCBIfam" id="TIGR00344">
    <property type="entry name" value="alaS"/>
    <property type="match status" value="1"/>
</dbReference>
<keyword evidence="6 11" id="KW-0862">Zinc</keyword>
<keyword evidence="4 11" id="KW-0479">Metal-binding</keyword>
<dbReference type="SUPFAM" id="SSF55186">
    <property type="entry name" value="ThrRS/AlaRS common domain"/>
    <property type="match status" value="1"/>
</dbReference>
<dbReference type="OrthoDB" id="2423964at2759"/>
<evidence type="ECO:0000256" key="12">
    <source>
        <dbReference type="SAM" id="Coils"/>
    </source>
</evidence>
<comment type="similarity">
    <text evidence="1">Belongs to the class-II aminoacyl-tRNA synthetase family. Alax-L subfamily.</text>
</comment>
<dbReference type="PROSITE" id="PS50860">
    <property type="entry name" value="AA_TRNA_LIGASE_II_ALA"/>
    <property type="match status" value="1"/>
</dbReference>
<dbReference type="InterPro" id="IPR018164">
    <property type="entry name" value="Ala-tRNA-synth_IIc_N"/>
</dbReference>
<dbReference type="InterPro" id="IPR003156">
    <property type="entry name" value="DHHA1_dom"/>
</dbReference>
<dbReference type="InterPro" id="IPR018632">
    <property type="entry name" value="AAA-associated_dom_C"/>
</dbReference>
<dbReference type="Gene3D" id="3.10.310.40">
    <property type="match status" value="1"/>
</dbReference>
<dbReference type="Pfam" id="PF01411">
    <property type="entry name" value="tRNA-synt_2c"/>
    <property type="match status" value="1"/>
</dbReference>
<dbReference type="InterPro" id="IPR045864">
    <property type="entry name" value="aa-tRNA-synth_II/BPL/LPL"/>
</dbReference>
<dbReference type="FunFam" id="3.30.54.20:FF:000001">
    <property type="entry name" value="Alanine--tRNA ligase"/>
    <property type="match status" value="1"/>
</dbReference>
<keyword evidence="9 11" id="KW-0648">Protein biosynthesis</keyword>
<dbReference type="SMART" id="SM00863">
    <property type="entry name" value="tRNA_SAD"/>
    <property type="match status" value="1"/>
</dbReference>
<evidence type="ECO:0000256" key="7">
    <source>
        <dbReference type="ARBA" id="ARBA00022840"/>
    </source>
</evidence>
<dbReference type="SUPFAM" id="SSF101353">
    <property type="entry name" value="Putative anticodon-binding domain of alanyl-tRNA synthetase (AlaRS)"/>
    <property type="match status" value="1"/>
</dbReference>
<evidence type="ECO:0000313" key="15">
    <source>
        <dbReference type="Proteomes" id="UP000823405"/>
    </source>
</evidence>
<dbReference type="InterPro" id="IPR009000">
    <property type="entry name" value="Transl_B-barrel_sf"/>
</dbReference>
<accession>A0A9P6RPF9</accession>
<sequence>MAGLIETVAAPPYEGKADLPEIARTLHLEVDDLFPVTEMMQHLGFADVREGDIFLTPPGKKFAEYGTQERKRIFAEHLLRNVPLAAWIKRVLNERPGRRAPRVRFEQELEDFLSDSAAEQTLDAVINWGRLLKFITLDRVSAIAAMKAVEIREKFLRFFESKNHTIVRSSSLIPANDPTLLFTNSGMVQFKDVFLGTDARPYVRATSAQRSLRAGGKHNDLENVGYTARHHTFFEMLGNFSFGDYFKRDAIHYAWQLLTQVYQLPSEKLWVTVYQEDDEAYEIWAQDIGVPAARIVRIGDNKGARYASDNFWQMADTGPCGPCSEIFYDHGPEVCGGPPGSPDEDGDRYIEIWNLVFMQFNRDAHGVLTPLPKPCVDTGMGLERIAAVLQNVHSNYEIDLFQMLIHAAARETGVADTSHHSLKVIADHIRACAFLITDGVIAGNEGRGYVLRRIIRRAIRHGYKLGCVQPFFHKLVKDLVAEMGPAYPELGAAQDRVTDLLRQEEERFFETIANGMSMLEMALNELEATASTKAQAGSIVLSGEIAFKLHDTYGFPLDLTADVCRERDIRVDEAAFDVAMKRQREQARAAGKFNLSNALEYSGAKTIFRGYQELNVTGAKITALYVEGVLSQRLQAGQRGIVVLDATPFYAESGGQAGDQGALTQITEIQPEGAHFVVTDTAKIQAEVTGHHGLLERGELNLGDTVQAVVDRQRRQHTIRNHSATHLLHKALRDVLGSHVQQKGSLVDAEKTRFDFSHHAPLSHAEIQRIETIVNTEILRNVSTQAQSMSYDDALKSGAMALFGEKYSDQVRVLEIGFSRELCGGTHVARTGDIGLFKIVFEGGVAAGIRRIEAITGEQALRFVQESDERISNAAHLLKAQPAELNQRIGQLQEHSKALEKELAQLKSKLAGYQLDALAALAVKVGDIHVLSAQLEGADAQILRAAVDKLKDRLKNAAIVLASVNSDKISLIAGITAPLNSKVKAGELVNFVAQQVGGKGGGRADMAQAGGTHPAALPVALTTVKEWIERQL</sequence>
<keyword evidence="11" id="KW-0496">Mitochondrion</keyword>
<dbReference type="PANTHER" id="PTHR11777">
    <property type="entry name" value="ALANYL-TRNA SYNTHETASE"/>
    <property type="match status" value="1"/>
</dbReference>
<dbReference type="Gene3D" id="3.30.930.10">
    <property type="entry name" value="Bira Bifunctional Protein, Domain 2"/>
    <property type="match status" value="1"/>
</dbReference>
<feature type="coiled-coil region" evidence="12">
    <location>
        <begin position="889"/>
        <end position="916"/>
    </location>
</feature>
<dbReference type="GO" id="GO:0070143">
    <property type="term" value="P:mitochondrial alanyl-tRNA aminoacylation"/>
    <property type="evidence" value="ECO:0007669"/>
    <property type="project" value="UniProtKB-UniRule"/>
</dbReference>
<dbReference type="Gene3D" id="2.40.30.130">
    <property type="match status" value="1"/>
</dbReference>
<keyword evidence="5 11" id="KW-0547">Nucleotide-binding</keyword>
<feature type="binding site" evidence="11">
    <location>
        <position position="726"/>
    </location>
    <ligand>
        <name>Zn(2+)</name>
        <dbReference type="ChEBI" id="CHEBI:29105"/>
    </ligand>
</feature>
<evidence type="ECO:0000256" key="3">
    <source>
        <dbReference type="ARBA" id="ARBA00022598"/>
    </source>
</evidence>
<dbReference type="GO" id="GO:0005829">
    <property type="term" value="C:cytosol"/>
    <property type="evidence" value="ECO:0007669"/>
    <property type="project" value="TreeGrafter"/>
</dbReference>
<dbReference type="GO" id="GO:0002161">
    <property type="term" value="F:aminoacyl-tRNA deacylase activity"/>
    <property type="evidence" value="ECO:0007669"/>
    <property type="project" value="TreeGrafter"/>
</dbReference>
<evidence type="ECO:0000256" key="4">
    <source>
        <dbReference type="ARBA" id="ARBA00022723"/>
    </source>
</evidence>
<keyword evidence="12" id="KW-0175">Coiled coil</keyword>
<dbReference type="InterPro" id="IPR018162">
    <property type="entry name" value="Ala-tRNA-ligase_IIc_anticod-bd"/>
</dbReference>
<dbReference type="GO" id="GO:0004813">
    <property type="term" value="F:alanine-tRNA ligase activity"/>
    <property type="evidence" value="ECO:0007669"/>
    <property type="project" value="UniProtKB-UniRule"/>
</dbReference>
<dbReference type="Gene3D" id="3.30.980.10">
    <property type="entry name" value="Threonyl-trna Synthetase, Chain A, domain 2"/>
    <property type="match status" value="1"/>
</dbReference>
<dbReference type="SUPFAM" id="SSF55681">
    <property type="entry name" value="Class II aaRS and biotin synthetases"/>
    <property type="match status" value="1"/>
</dbReference>
<organism evidence="14 15">
    <name type="scientific">Linnemannia gamsii</name>
    <dbReference type="NCBI Taxonomy" id="64522"/>
    <lineage>
        <taxon>Eukaryota</taxon>
        <taxon>Fungi</taxon>
        <taxon>Fungi incertae sedis</taxon>
        <taxon>Mucoromycota</taxon>
        <taxon>Mortierellomycotina</taxon>
        <taxon>Mortierellomycetes</taxon>
        <taxon>Mortierellales</taxon>
        <taxon>Mortierellaceae</taxon>
        <taxon>Linnemannia</taxon>
    </lineage>
</organism>
<keyword evidence="8 11" id="KW-0694">RNA-binding</keyword>
<keyword evidence="7 11" id="KW-0067">ATP-binding</keyword>
<feature type="binding site" evidence="11">
    <location>
        <position position="722"/>
    </location>
    <ligand>
        <name>Zn(2+)</name>
        <dbReference type="ChEBI" id="CHEBI:29105"/>
    </ligand>
</feature>
<evidence type="ECO:0000256" key="8">
    <source>
        <dbReference type="ARBA" id="ARBA00022884"/>
    </source>
</evidence>
<dbReference type="PRINTS" id="PR00980">
    <property type="entry name" value="TRNASYNTHALA"/>
</dbReference>
<keyword evidence="3 11" id="KW-0436">Ligase</keyword>
<dbReference type="PANTHER" id="PTHR11777:SF9">
    <property type="entry name" value="ALANINE--TRNA LIGASE, CYTOPLASMIC"/>
    <property type="match status" value="1"/>
</dbReference>
<comment type="function">
    <text evidence="11">Catalyzes the attachment of alanine to tRNA(Ala) in a two-step reaction: alanine is first activated by ATP to form Ala-AMP and then transferred to the acceptor end of tRNA(Ala). Also edits incorrectly charged tRNA(Ala) via its editing domain.</text>
</comment>
<gene>
    <name evidence="11" type="primary">ALA1</name>
    <name evidence="14" type="ORF">BGZ97_000548</name>
</gene>
<dbReference type="AlphaFoldDB" id="A0A9P6RPF9"/>
<evidence type="ECO:0000256" key="1">
    <source>
        <dbReference type="ARBA" id="ARBA00008429"/>
    </source>
</evidence>
<evidence type="ECO:0000256" key="11">
    <source>
        <dbReference type="HAMAP-Rule" id="MF_03133"/>
    </source>
</evidence>
<comment type="caution">
    <text evidence="14">The sequence shown here is derived from an EMBL/GenBank/DDBJ whole genome shotgun (WGS) entry which is preliminary data.</text>
</comment>
<dbReference type="FunFam" id="3.30.980.10:FF:000004">
    <property type="entry name" value="Alanine--tRNA ligase, cytoplasmic"/>
    <property type="match status" value="1"/>
</dbReference>
<dbReference type="GO" id="GO:0008270">
    <property type="term" value="F:zinc ion binding"/>
    <property type="evidence" value="ECO:0007669"/>
    <property type="project" value="UniProtKB-UniRule"/>
</dbReference>
<evidence type="ECO:0000256" key="9">
    <source>
        <dbReference type="ARBA" id="ARBA00022917"/>
    </source>
</evidence>
<evidence type="ECO:0000313" key="14">
    <source>
        <dbReference type="EMBL" id="KAG0323082.1"/>
    </source>
</evidence>
<dbReference type="InterPro" id="IPR023033">
    <property type="entry name" value="Ala_tRNA_ligase_euk/bac"/>
</dbReference>
<dbReference type="FunFam" id="3.10.310.40:FF:000001">
    <property type="entry name" value="Alanine--tRNA ligase"/>
    <property type="match status" value="1"/>
</dbReference>
<dbReference type="Gene3D" id="6.10.250.550">
    <property type="match status" value="1"/>
</dbReference>
<dbReference type="EC" id="6.1.1.7" evidence="11"/>
<proteinExistence type="inferred from homology"/>
<dbReference type="FunFam" id="3.30.930.10:FF:000004">
    <property type="entry name" value="Alanine--tRNA ligase"/>
    <property type="match status" value="1"/>
</dbReference>
<dbReference type="InterPro" id="IPR018163">
    <property type="entry name" value="Thr/Ala-tRNA-synth_IIc_edit"/>
</dbReference>
<dbReference type="CDD" id="cd00673">
    <property type="entry name" value="AlaRS_core"/>
    <property type="match status" value="1"/>
</dbReference>
<dbReference type="GO" id="GO:0005524">
    <property type="term" value="F:ATP binding"/>
    <property type="evidence" value="ECO:0007669"/>
    <property type="project" value="UniProtKB-UniRule"/>
</dbReference>
<evidence type="ECO:0000256" key="6">
    <source>
        <dbReference type="ARBA" id="ARBA00022833"/>
    </source>
</evidence>